<keyword evidence="4" id="KW-0547">Nucleotide-binding</keyword>
<evidence type="ECO:0000256" key="5">
    <source>
        <dbReference type="ARBA" id="ARBA00022840"/>
    </source>
</evidence>
<evidence type="ECO:0000256" key="4">
    <source>
        <dbReference type="ARBA" id="ARBA00022741"/>
    </source>
</evidence>
<name>D4H8M1_DENA2</name>
<feature type="transmembrane region" description="Helical" evidence="8">
    <location>
        <begin position="255"/>
        <end position="276"/>
    </location>
</feature>
<dbReference type="GO" id="GO:0005886">
    <property type="term" value="C:plasma membrane"/>
    <property type="evidence" value="ECO:0007669"/>
    <property type="project" value="UniProtKB-SubCell"/>
</dbReference>
<evidence type="ECO:0000256" key="2">
    <source>
        <dbReference type="ARBA" id="ARBA00022448"/>
    </source>
</evidence>
<dbReference type="FunFam" id="3.40.50.300:FF:000287">
    <property type="entry name" value="Multidrug ABC transporter ATP-binding protein"/>
    <property type="match status" value="1"/>
</dbReference>
<dbReference type="PROSITE" id="PS00211">
    <property type="entry name" value="ABC_TRANSPORTER_1"/>
    <property type="match status" value="1"/>
</dbReference>
<dbReference type="PANTHER" id="PTHR24221:SF397">
    <property type="entry name" value="ABC TRANSPORTER, ATP-BINDING TRANSMEMBRANE PROTEIN"/>
    <property type="match status" value="1"/>
</dbReference>
<dbReference type="EMBL" id="CP001968">
    <property type="protein sequence ID" value="ADD68370.1"/>
    <property type="molecule type" value="Genomic_DNA"/>
</dbReference>
<accession>D4H8M1</accession>
<keyword evidence="7 8" id="KW-0472">Membrane</keyword>
<evidence type="ECO:0000256" key="1">
    <source>
        <dbReference type="ARBA" id="ARBA00004651"/>
    </source>
</evidence>
<dbReference type="Pfam" id="PF00005">
    <property type="entry name" value="ABC_tran"/>
    <property type="match status" value="1"/>
</dbReference>
<dbReference type="GO" id="GO:0034040">
    <property type="term" value="F:ATPase-coupled lipid transmembrane transporter activity"/>
    <property type="evidence" value="ECO:0007669"/>
    <property type="project" value="TreeGrafter"/>
</dbReference>
<evidence type="ECO:0000313" key="12">
    <source>
        <dbReference type="Proteomes" id="UP000002012"/>
    </source>
</evidence>
<evidence type="ECO:0000259" key="10">
    <source>
        <dbReference type="PROSITE" id="PS50929"/>
    </source>
</evidence>
<keyword evidence="3 8" id="KW-0812">Transmembrane</keyword>
<dbReference type="GO" id="GO:0016887">
    <property type="term" value="F:ATP hydrolysis activity"/>
    <property type="evidence" value="ECO:0007669"/>
    <property type="project" value="InterPro"/>
</dbReference>
<dbReference type="PANTHER" id="PTHR24221">
    <property type="entry name" value="ATP-BINDING CASSETTE SUB-FAMILY B"/>
    <property type="match status" value="1"/>
</dbReference>
<dbReference type="PROSITE" id="PS50929">
    <property type="entry name" value="ABC_TM1F"/>
    <property type="match status" value="1"/>
</dbReference>
<protein>
    <submittedName>
        <fullName evidence="11">ABC transporter related protein</fullName>
    </submittedName>
</protein>
<keyword evidence="12" id="KW-1185">Reference proteome</keyword>
<evidence type="ECO:0000256" key="7">
    <source>
        <dbReference type="ARBA" id="ARBA00023136"/>
    </source>
</evidence>
<dbReference type="Gene3D" id="3.40.50.300">
    <property type="entry name" value="P-loop containing nucleotide triphosphate hydrolases"/>
    <property type="match status" value="1"/>
</dbReference>
<feature type="domain" description="ABC transmembrane type-1" evidence="10">
    <location>
        <begin position="28"/>
        <end position="313"/>
    </location>
</feature>
<dbReference type="OrthoDB" id="9762778at2"/>
<dbReference type="Gene3D" id="1.20.1560.10">
    <property type="entry name" value="ABC transporter type 1, transmembrane domain"/>
    <property type="match status" value="1"/>
</dbReference>
<dbReference type="Pfam" id="PF00664">
    <property type="entry name" value="ABC_membrane"/>
    <property type="match status" value="1"/>
</dbReference>
<dbReference type="KEGG" id="dap:Dacet_1604"/>
<dbReference type="GO" id="GO:0005524">
    <property type="term" value="F:ATP binding"/>
    <property type="evidence" value="ECO:0007669"/>
    <property type="project" value="UniProtKB-KW"/>
</dbReference>
<comment type="subcellular location">
    <subcellularLocation>
        <location evidence="1">Cell membrane</location>
        <topology evidence="1">Multi-pass membrane protein</topology>
    </subcellularLocation>
</comment>
<feature type="transmembrane region" description="Helical" evidence="8">
    <location>
        <begin position="170"/>
        <end position="187"/>
    </location>
</feature>
<evidence type="ECO:0000313" key="11">
    <source>
        <dbReference type="EMBL" id="ADD68370.1"/>
    </source>
</evidence>
<evidence type="ECO:0000259" key="9">
    <source>
        <dbReference type="PROSITE" id="PS50893"/>
    </source>
</evidence>
<sequence length="598" mass="65636" precursor="true">MKKNNTMKQGLWSIMAPVMFEIKAGITLAGLSAFSAVGAMLFMALAVGALVNGGETEFIGFRFGVWESVWLTILLTAIAFIFRTYAFKVSHNGAFALEEILRTRIAGHLAKVPMGYILTTGSGALKKVMVDDVMSLHAFVADSTPFIGRTIAAPVASMALMFIIDWRLALVSTIVLVIGFTVMGFVMRDAASYRKKYEEGQEMINSAVIEFVQAMPVVRTFDDGKSSFMRYQTALDIYKKGLKEWINATGIPARIGLLILSPIPTLLAVTAAGIYFKSAGTLSFSAFVAALMMSTGMADAMMPLMWLNNFIKKSQAGAFRINEVLNSPVLSVSETPKEPQDSSVVFENVFFRYSSRKEYALRDVSFEVPKGTVTAVVGPSGAGKSTVAKLIPRFWDVESGCIKVGGIDVRNISPEKLMEHVSFVFQDTFLFHDSLSDNIRMAKPDATHEEIIKAAKAACIHDFIMTLPDGYSTKAGDRGARLSGGQKQRITIARAILRDAPVIVLDEATAFADPENEEEIIRAIANLTKNKTVIVIAHRLSTIRDVDQIIVMDGGCVVERGRHEYLKDSGGIYARLWGNYEQAQSWDISVRERKDEAS</sequence>
<dbReference type="RefSeq" id="WP_013010884.1">
    <property type="nucleotide sequence ID" value="NC_013943.1"/>
</dbReference>
<dbReference type="InterPro" id="IPR017871">
    <property type="entry name" value="ABC_transporter-like_CS"/>
</dbReference>
<dbReference type="InterPro" id="IPR036640">
    <property type="entry name" value="ABC1_TM_sf"/>
</dbReference>
<dbReference type="InterPro" id="IPR027417">
    <property type="entry name" value="P-loop_NTPase"/>
</dbReference>
<dbReference type="PaxDb" id="522772-Dacet_1604"/>
<feature type="domain" description="ABC transporter" evidence="9">
    <location>
        <begin position="344"/>
        <end position="579"/>
    </location>
</feature>
<feature type="transmembrane region" description="Helical" evidence="8">
    <location>
        <begin position="282"/>
        <end position="307"/>
    </location>
</feature>
<dbReference type="AlphaFoldDB" id="D4H8M1"/>
<dbReference type="PROSITE" id="PS50893">
    <property type="entry name" value="ABC_TRANSPORTER_2"/>
    <property type="match status" value="1"/>
</dbReference>
<evidence type="ECO:0000256" key="3">
    <source>
        <dbReference type="ARBA" id="ARBA00022692"/>
    </source>
</evidence>
<evidence type="ECO:0000256" key="6">
    <source>
        <dbReference type="ARBA" id="ARBA00022989"/>
    </source>
</evidence>
<gene>
    <name evidence="11" type="ordered locus">Dacet_1604</name>
</gene>
<dbReference type="InterPro" id="IPR003439">
    <property type="entry name" value="ABC_transporter-like_ATP-bd"/>
</dbReference>
<dbReference type="InterPro" id="IPR003593">
    <property type="entry name" value="AAA+_ATPase"/>
</dbReference>
<dbReference type="GO" id="GO:0140359">
    <property type="term" value="F:ABC-type transporter activity"/>
    <property type="evidence" value="ECO:0007669"/>
    <property type="project" value="InterPro"/>
</dbReference>
<dbReference type="InterPro" id="IPR039421">
    <property type="entry name" value="Type_1_exporter"/>
</dbReference>
<dbReference type="SUPFAM" id="SSF90123">
    <property type="entry name" value="ABC transporter transmembrane region"/>
    <property type="match status" value="1"/>
</dbReference>
<dbReference type="SUPFAM" id="SSF52540">
    <property type="entry name" value="P-loop containing nucleoside triphosphate hydrolases"/>
    <property type="match status" value="1"/>
</dbReference>
<dbReference type="InterPro" id="IPR011527">
    <property type="entry name" value="ABC1_TM_dom"/>
</dbReference>
<dbReference type="Proteomes" id="UP000002012">
    <property type="component" value="Chromosome"/>
</dbReference>
<keyword evidence="2" id="KW-0813">Transport</keyword>
<dbReference type="HOGENOM" id="CLU_000604_84_9_0"/>
<proteinExistence type="predicted"/>
<dbReference type="SMART" id="SM00382">
    <property type="entry name" value="AAA"/>
    <property type="match status" value="1"/>
</dbReference>
<dbReference type="eggNOG" id="COG1132">
    <property type="taxonomic scope" value="Bacteria"/>
</dbReference>
<feature type="transmembrane region" description="Helical" evidence="8">
    <location>
        <begin position="63"/>
        <end position="82"/>
    </location>
</feature>
<organism evidence="11 12">
    <name type="scientific">Denitrovibrio acetiphilus (strain DSM 12809 / NBRC 114555 / N2460)</name>
    <dbReference type="NCBI Taxonomy" id="522772"/>
    <lineage>
        <taxon>Bacteria</taxon>
        <taxon>Pseudomonadati</taxon>
        <taxon>Deferribacterota</taxon>
        <taxon>Deferribacteres</taxon>
        <taxon>Deferribacterales</taxon>
        <taxon>Geovibrionaceae</taxon>
        <taxon>Denitrovibrio</taxon>
    </lineage>
</organism>
<dbReference type="STRING" id="522772.Dacet_1604"/>
<keyword evidence="6 8" id="KW-1133">Transmembrane helix</keyword>
<dbReference type="CDD" id="cd07346">
    <property type="entry name" value="ABC_6TM_exporters"/>
    <property type="match status" value="1"/>
</dbReference>
<reference evidence="11 12" key="1">
    <citation type="journal article" date="2010" name="Stand. Genomic Sci.">
        <title>Complete genome sequence of Denitrovibrio acetiphilus type strain (N2460).</title>
        <authorList>
            <person name="Kiss H."/>
            <person name="Lang E."/>
            <person name="Lapidus A."/>
            <person name="Copeland A."/>
            <person name="Nolan M."/>
            <person name="Glavina Del Rio T."/>
            <person name="Chen F."/>
            <person name="Lucas S."/>
            <person name="Tice H."/>
            <person name="Cheng J.F."/>
            <person name="Han C."/>
            <person name="Goodwin L."/>
            <person name="Pitluck S."/>
            <person name="Liolios K."/>
            <person name="Pati A."/>
            <person name="Ivanova N."/>
            <person name="Mavromatis K."/>
            <person name="Chen A."/>
            <person name="Palaniappan K."/>
            <person name="Land M."/>
            <person name="Hauser L."/>
            <person name="Chang Y.J."/>
            <person name="Jeffries C.D."/>
            <person name="Detter J.C."/>
            <person name="Brettin T."/>
            <person name="Spring S."/>
            <person name="Rohde M."/>
            <person name="Goker M."/>
            <person name="Woyke T."/>
            <person name="Bristow J."/>
            <person name="Eisen J.A."/>
            <person name="Markowitz V."/>
            <person name="Hugenholtz P."/>
            <person name="Kyrpides N.C."/>
            <person name="Klenk H.P."/>
        </authorList>
    </citation>
    <scope>NUCLEOTIDE SEQUENCE [LARGE SCALE GENOMIC DNA]</scope>
    <source>
        <strain evidence="12">DSM 12809 / NBRC 114555 / N2460</strain>
    </source>
</reference>
<evidence type="ECO:0000256" key="8">
    <source>
        <dbReference type="SAM" id="Phobius"/>
    </source>
</evidence>
<keyword evidence="5" id="KW-0067">ATP-binding</keyword>
<dbReference type="InParanoid" id="D4H8M1"/>